<gene>
    <name evidence="1" type="ORF">PIL02S_05497</name>
</gene>
<evidence type="ECO:0000313" key="2">
    <source>
        <dbReference type="Proteomes" id="UP000247459"/>
    </source>
</evidence>
<comment type="caution">
    <text evidence="1">The sequence shown here is derived from an EMBL/GenBank/DDBJ whole genome shotgun (WGS) entry which is preliminary data.</text>
</comment>
<reference evidence="1 2" key="1">
    <citation type="submission" date="2018-01" db="EMBL/GenBank/DDBJ databases">
        <title>Genome sequence of the PGP bacterium Paenibacillus illinoisensis E3.</title>
        <authorList>
            <person name="Rolli E."/>
            <person name="Marasco R."/>
            <person name="Bessem C."/>
            <person name="Michoud G."/>
            <person name="Gaiarsa S."/>
            <person name="Borin S."/>
            <person name="Daffonchio D."/>
        </authorList>
    </citation>
    <scope>NUCLEOTIDE SEQUENCE [LARGE SCALE GENOMIC DNA]</scope>
    <source>
        <strain evidence="1 2">E3</strain>
    </source>
</reference>
<sequence length="51" mass="6005">MFNVYTSIHFVNDRINFLENEAASSLDLDTISRFLNYLNMIIQQFNKAQTC</sequence>
<name>A0A2W0C2M3_9BACL</name>
<organism evidence="1 2">
    <name type="scientific">Paenibacillus illinoisensis</name>
    <dbReference type="NCBI Taxonomy" id="59845"/>
    <lineage>
        <taxon>Bacteria</taxon>
        <taxon>Bacillati</taxon>
        <taxon>Bacillota</taxon>
        <taxon>Bacilli</taxon>
        <taxon>Bacillales</taxon>
        <taxon>Paenibacillaceae</taxon>
        <taxon>Paenibacillus</taxon>
    </lineage>
</organism>
<evidence type="ECO:0000313" key="1">
    <source>
        <dbReference type="EMBL" id="PYY26117.1"/>
    </source>
</evidence>
<dbReference type="Proteomes" id="UP000247459">
    <property type="component" value="Unassembled WGS sequence"/>
</dbReference>
<accession>A0A2W0C2M3</accession>
<protein>
    <submittedName>
        <fullName evidence="1">Uncharacterized protein</fullName>
    </submittedName>
</protein>
<proteinExistence type="predicted"/>
<dbReference type="AlphaFoldDB" id="A0A2W0C2M3"/>
<dbReference type="EMBL" id="PRLG01000029">
    <property type="protein sequence ID" value="PYY26117.1"/>
    <property type="molecule type" value="Genomic_DNA"/>
</dbReference>